<keyword evidence="12" id="KW-1185">Reference proteome</keyword>
<dbReference type="PANTHER" id="PTHR10102">
    <property type="entry name" value="DNA-DIRECTED RNA POLYMERASE, MITOCHONDRIAL"/>
    <property type="match status" value="1"/>
</dbReference>
<dbReference type="Pfam" id="PF00940">
    <property type="entry name" value="RNA_pol"/>
    <property type="match status" value="1"/>
</dbReference>
<evidence type="ECO:0000256" key="9">
    <source>
        <dbReference type="RuleBase" id="RU003805"/>
    </source>
</evidence>
<dbReference type="GO" id="GO:0006351">
    <property type="term" value="P:DNA-templated transcription"/>
    <property type="evidence" value="ECO:0007669"/>
    <property type="project" value="InterPro"/>
</dbReference>
<comment type="similarity">
    <text evidence="1 9">Belongs to the phage and mitochondrial RNA polymerase family.</text>
</comment>
<dbReference type="PROSITE" id="PS00489">
    <property type="entry name" value="RNA_POL_PHAGE_2"/>
    <property type="match status" value="1"/>
</dbReference>
<evidence type="ECO:0000256" key="2">
    <source>
        <dbReference type="ARBA" id="ARBA00012418"/>
    </source>
</evidence>
<dbReference type="InterPro" id="IPR037159">
    <property type="entry name" value="RNA_POL_N_sf"/>
</dbReference>
<dbReference type="Gene3D" id="1.10.287.280">
    <property type="match status" value="1"/>
</dbReference>
<keyword evidence="3 9" id="KW-0240">DNA-directed RNA polymerase</keyword>
<evidence type="ECO:0000313" key="11">
    <source>
        <dbReference type="EMBL" id="QOE32149.1"/>
    </source>
</evidence>
<feature type="domain" description="DNA-directed RNA polymerase N-terminal" evidence="10">
    <location>
        <begin position="3"/>
        <end position="275"/>
    </location>
</feature>
<dbReference type="EMBL" id="MT708546">
    <property type="protein sequence ID" value="QOE32149.1"/>
    <property type="molecule type" value="Genomic_DNA"/>
</dbReference>
<dbReference type="GO" id="GO:0003899">
    <property type="term" value="F:DNA-directed RNA polymerase activity"/>
    <property type="evidence" value="ECO:0007669"/>
    <property type="project" value="UniProtKB-EC"/>
</dbReference>
<dbReference type="InterPro" id="IPR029262">
    <property type="entry name" value="RPOL_N"/>
</dbReference>
<dbReference type="EC" id="2.7.7.6" evidence="2 9"/>
<evidence type="ECO:0000256" key="1">
    <source>
        <dbReference type="ARBA" id="ARBA00009493"/>
    </source>
</evidence>
<evidence type="ECO:0000256" key="8">
    <source>
        <dbReference type="ARBA" id="ARBA00048552"/>
    </source>
</evidence>
<dbReference type="PROSITE" id="PS00900">
    <property type="entry name" value="RNA_POL_PHAGE_1"/>
    <property type="match status" value="1"/>
</dbReference>
<dbReference type="GO" id="GO:0003677">
    <property type="term" value="F:DNA binding"/>
    <property type="evidence" value="ECO:0007669"/>
    <property type="project" value="InterPro"/>
</dbReference>
<dbReference type="Pfam" id="PF14700">
    <property type="entry name" value="RPOL_N"/>
    <property type="match status" value="1"/>
</dbReference>
<accession>A0A7L8G685</accession>
<dbReference type="GO" id="GO:0019083">
    <property type="term" value="P:viral transcription"/>
    <property type="evidence" value="ECO:0007669"/>
    <property type="project" value="UniProtKB-KW"/>
</dbReference>
<dbReference type="InterPro" id="IPR046950">
    <property type="entry name" value="DNA-dir_Rpol_C_phage-type"/>
</dbReference>
<name>A0A7L8G685_9CAUD</name>
<dbReference type="Proteomes" id="UP000516513">
    <property type="component" value="Segment"/>
</dbReference>
<organism evidence="11 12">
    <name type="scientific">Rhizobium phage Paso</name>
    <dbReference type="NCBI Taxonomy" id="2767574"/>
    <lineage>
        <taxon>Viruses</taxon>
        <taxon>Duplodnaviria</taxon>
        <taxon>Heunggongvirae</taxon>
        <taxon>Uroviricota</taxon>
        <taxon>Caudoviricetes</taxon>
        <taxon>Autographivirales</taxon>
        <taxon>Dunnvirinae</taxon>
        <taxon>Pasovirus</taxon>
        <taxon>Pasovirus paso</taxon>
    </lineage>
</organism>
<evidence type="ECO:0000256" key="3">
    <source>
        <dbReference type="ARBA" id="ARBA00022478"/>
    </source>
</evidence>
<reference evidence="11 12" key="1">
    <citation type="submission" date="2020-07" db="EMBL/GenBank/DDBJ databases">
        <title>Complete genome sequence of Rhizobium japonicum phage Paso.</title>
        <authorList>
            <person name="McBee D.B."/>
            <person name="Ravindran A."/>
            <person name="Newkirk H."/>
            <person name="Gonzalez C."/>
            <person name="Young R."/>
            <person name="Liu M."/>
        </authorList>
    </citation>
    <scope>NUCLEOTIDE SEQUENCE [LARGE SCALE GENOMIC DNA]</scope>
</reference>
<dbReference type="Gene3D" id="1.10.287.260">
    <property type="match status" value="1"/>
</dbReference>
<keyword evidence="6 9" id="KW-0804">Transcription</keyword>
<protein>
    <recommendedName>
        <fullName evidence="2 9">DNA-directed RNA polymerase</fullName>
        <ecNumber evidence="2 9">2.7.7.6</ecNumber>
    </recommendedName>
</protein>
<dbReference type="InterPro" id="IPR043502">
    <property type="entry name" value="DNA/RNA_pol_sf"/>
</dbReference>
<dbReference type="SMART" id="SM01311">
    <property type="entry name" value="RPOL_N"/>
    <property type="match status" value="1"/>
</dbReference>
<keyword evidence="4 9" id="KW-0808">Transferase</keyword>
<gene>
    <name evidence="11" type="ORF">CPT_Paso_032</name>
</gene>
<evidence type="ECO:0000259" key="10">
    <source>
        <dbReference type="SMART" id="SM01311"/>
    </source>
</evidence>
<dbReference type="PANTHER" id="PTHR10102:SF0">
    <property type="entry name" value="DNA-DIRECTED RNA POLYMERASE, MITOCHONDRIAL"/>
    <property type="match status" value="1"/>
</dbReference>
<dbReference type="SUPFAM" id="SSF56672">
    <property type="entry name" value="DNA/RNA polymerases"/>
    <property type="match status" value="1"/>
</dbReference>
<dbReference type="Gene3D" id="1.10.1320.10">
    <property type="entry name" value="DNA-directed RNA polymerase, N-terminal domain"/>
    <property type="match status" value="1"/>
</dbReference>
<evidence type="ECO:0000256" key="5">
    <source>
        <dbReference type="ARBA" id="ARBA00022695"/>
    </source>
</evidence>
<evidence type="ECO:0000313" key="12">
    <source>
        <dbReference type="Proteomes" id="UP000516513"/>
    </source>
</evidence>
<dbReference type="GO" id="GO:0000428">
    <property type="term" value="C:DNA-directed RNA polymerase complex"/>
    <property type="evidence" value="ECO:0007669"/>
    <property type="project" value="UniProtKB-KW"/>
</dbReference>
<evidence type="ECO:0000256" key="7">
    <source>
        <dbReference type="ARBA" id="ARBA00023314"/>
    </source>
</evidence>
<proteinExistence type="inferred from homology"/>
<dbReference type="InterPro" id="IPR024075">
    <property type="entry name" value="DNA-dir_RNA_pol_helix_hairp_sf"/>
</dbReference>
<dbReference type="Gene3D" id="1.10.150.20">
    <property type="entry name" value="5' to 3' exonuclease, C-terminal subdomain"/>
    <property type="match status" value="1"/>
</dbReference>
<keyword evidence="7" id="KW-1195">Viral transcription</keyword>
<sequence length="822" mass="94585">MSERGKELYRKGVDAAVENGRGHETLAARRLMQDMILPLAEKLEEWVNITGPGKNGLFRPILRTVEPATAIYLALYCIFDSFTFEVSLTTTASKIGRMIEDDLRFSHFQNLHKDYYDEVLADFKRKGTTDYRYKHRVLTHKANEFNDEWVSWAQSEKVGVGMKLIDIVLEHTDLIEKIEFKQKGKSHVRIAPTADTEKWIEENHEVRELMYPERTPCIIEPDKWTDLDQGGYYSPELRASVKMVKTKPGPHHKHVRRRMGEQMAPVIKAINAVQQTPWQVNQRILDVMQIVWAKSLRIGMPGKDKLEPPECPVPRDLHVDSMTPEQVAAFEDWKHEASEVHTAEKERIAKSFQLARIMRMAQDYRDYERFWYVWYFDFRGRMYSATSVFSPQGPDVGKAMIRFADGKPLGEKGMYWLKVNIANRFGFDKEDYDVRVKWVEDQHQVWMDVAEDPISNRQHWANADKPWQMLAAIFEYSDAHIQEALGMPISEFVSHIPIGLDGSCNGLQNFSAMLRDEIGGRATNLVPAEKPSDIYTQVGTVCAGKVQDRQSRQDTSLTQEELEYNLQWYRIIERYGKGTTLPRVFPKRPVMTLPYGATRQSCTKYIFEAIGKTEGKVGKAHHDLIIPTGKFKASTYLTPLMWQSIGEVVVAAREAMDWLQKCAGVVGKQNTPIHWTTPDGFPVWQAVYKTEEVRVRTQLAGDFRIKLNNWTDDIDVRAMRQAVSPNFVHSMDATHLRETVRRCADEGITALACIHDDYGTHACNTEALHRIIREAFVFIYENHCPLTEFSDTQTELGHELPDVPAKGNLDIRLVLQSKFFFG</sequence>
<evidence type="ECO:0000256" key="4">
    <source>
        <dbReference type="ARBA" id="ARBA00022679"/>
    </source>
</evidence>
<comment type="function">
    <text evidence="9">DNA-dependent RNA polymerase catalyzes the transcription of DNA into RNA using the four ribonucleoside triphosphates as substrates.</text>
</comment>
<keyword evidence="5 9" id="KW-0548">Nucleotidyltransferase</keyword>
<dbReference type="InterPro" id="IPR002092">
    <property type="entry name" value="DNA-dir_Rpol_phage-type"/>
</dbReference>
<comment type="catalytic activity">
    <reaction evidence="8 9">
        <text>RNA(n) + a ribonucleoside 5'-triphosphate = RNA(n+1) + diphosphate</text>
        <dbReference type="Rhea" id="RHEA:21248"/>
        <dbReference type="Rhea" id="RHEA-COMP:14527"/>
        <dbReference type="Rhea" id="RHEA-COMP:17342"/>
        <dbReference type="ChEBI" id="CHEBI:33019"/>
        <dbReference type="ChEBI" id="CHEBI:61557"/>
        <dbReference type="ChEBI" id="CHEBI:140395"/>
        <dbReference type="EC" id="2.7.7.6"/>
    </reaction>
</comment>
<evidence type="ECO:0000256" key="6">
    <source>
        <dbReference type="ARBA" id="ARBA00023163"/>
    </source>
</evidence>